<keyword evidence="10" id="KW-1185">Reference proteome</keyword>
<dbReference type="KEGG" id="haly:HYG82_15135"/>
<comment type="similarity">
    <text evidence="2">Belongs to the resistance-nodulation-cell division (RND) (TC 2.A.6) family. MmpL subfamily.</text>
</comment>
<accession>A0A7D5H982</accession>
<dbReference type="Proteomes" id="UP000509241">
    <property type="component" value="Chromosome"/>
</dbReference>
<comment type="subcellular location">
    <subcellularLocation>
        <location evidence="1">Cell membrane</location>
        <topology evidence="1">Multi-pass membrane protein</topology>
    </subcellularLocation>
</comment>
<dbReference type="AlphaFoldDB" id="A0A7D5H982"/>
<dbReference type="InterPro" id="IPR004869">
    <property type="entry name" value="MMPL_dom"/>
</dbReference>
<evidence type="ECO:0000256" key="6">
    <source>
        <dbReference type="ARBA" id="ARBA00023136"/>
    </source>
</evidence>
<sequence length="128" mass="12709">MLGMLAVLEIPLGQVSALVGSISLGLGVDDALPVTERFSHEPEAGADVATALHRTVVGTGGALLSSAVTTAAGFGVLAVAVTPALQQFGISLGIGTCTPSSRASSSCRTCSPSGSDTAAARSKRRSRQ</sequence>
<dbReference type="PANTHER" id="PTHR33406:SF6">
    <property type="entry name" value="MEMBRANE PROTEIN YDGH-RELATED"/>
    <property type="match status" value="1"/>
</dbReference>
<dbReference type="InterPro" id="IPR000731">
    <property type="entry name" value="SSD"/>
</dbReference>
<keyword evidence="4" id="KW-0812">Transmembrane</keyword>
<name>A0A7D5H982_9EURY</name>
<evidence type="ECO:0000256" key="4">
    <source>
        <dbReference type="ARBA" id="ARBA00022692"/>
    </source>
</evidence>
<proteinExistence type="inferred from homology"/>
<evidence type="ECO:0000256" key="3">
    <source>
        <dbReference type="ARBA" id="ARBA00022475"/>
    </source>
</evidence>
<evidence type="ECO:0000256" key="2">
    <source>
        <dbReference type="ARBA" id="ARBA00010157"/>
    </source>
</evidence>
<feature type="compositionally biased region" description="Low complexity" evidence="7">
    <location>
        <begin position="100"/>
        <end position="115"/>
    </location>
</feature>
<dbReference type="Pfam" id="PF03176">
    <property type="entry name" value="MMPL"/>
    <property type="match status" value="1"/>
</dbReference>
<evidence type="ECO:0000313" key="9">
    <source>
        <dbReference type="EMBL" id="QLG50095.1"/>
    </source>
</evidence>
<protein>
    <submittedName>
        <fullName evidence="9">MMPL family transporter</fullName>
    </submittedName>
</protein>
<dbReference type="SUPFAM" id="SSF82866">
    <property type="entry name" value="Multidrug efflux transporter AcrB transmembrane domain"/>
    <property type="match status" value="1"/>
</dbReference>
<dbReference type="GO" id="GO:0005886">
    <property type="term" value="C:plasma membrane"/>
    <property type="evidence" value="ECO:0007669"/>
    <property type="project" value="UniProtKB-SubCell"/>
</dbReference>
<organism evidence="9 10">
    <name type="scientific">Natrinema halophilum</name>
    <dbReference type="NCBI Taxonomy" id="1699371"/>
    <lineage>
        <taxon>Archaea</taxon>
        <taxon>Methanobacteriati</taxon>
        <taxon>Methanobacteriota</taxon>
        <taxon>Stenosarchaea group</taxon>
        <taxon>Halobacteria</taxon>
        <taxon>Halobacteriales</taxon>
        <taxon>Natrialbaceae</taxon>
        <taxon>Natrinema</taxon>
    </lineage>
</organism>
<dbReference type="PANTHER" id="PTHR33406">
    <property type="entry name" value="MEMBRANE PROTEIN MJ1562-RELATED"/>
    <property type="match status" value="1"/>
</dbReference>
<dbReference type="EMBL" id="CP058601">
    <property type="protein sequence ID" value="QLG50095.1"/>
    <property type="molecule type" value="Genomic_DNA"/>
</dbReference>
<keyword evidence="5" id="KW-1133">Transmembrane helix</keyword>
<evidence type="ECO:0000256" key="1">
    <source>
        <dbReference type="ARBA" id="ARBA00004651"/>
    </source>
</evidence>
<feature type="region of interest" description="Disordered" evidence="7">
    <location>
        <begin position="100"/>
        <end position="128"/>
    </location>
</feature>
<dbReference type="Gene3D" id="1.20.1640.10">
    <property type="entry name" value="Multidrug efflux transporter AcrB transmembrane domain"/>
    <property type="match status" value="1"/>
</dbReference>
<dbReference type="PROSITE" id="PS50156">
    <property type="entry name" value="SSD"/>
    <property type="match status" value="1"/>
</dbReference>
<reference evidence="9 10" key="1">
    <citation type="submission" date="2020-07" db="EMBL/GenBank/DDBJ databases">
        <authorList>
            <person name="Cui H."/>
        </authorList>
    </citation>
    <scope>NUCLEOTIDE SEQUENCE [LARGE SCALE GENOMIC DNA]</scope>
    <source>
        <strain evidence="9 10">YPL8</strain>
    </source>
</reference>
<evidence type="ECO:0000256" key="5">
    <source>
        <dbReference type="ARBA" id="ARBA00022989"/>
    </source>
</evidence>
<keyword evidence="6" id="KW-0472">Membrane</keyword>
<evidence type="ECO:0000313" key="10">
    <source>
        <dbReference type="Proteomes" id="UP000509241"/>
    </source>
</evidence>
<gene>
    <name evidence="9" type="ORF">HYG82_15135</name>
</gene>
<evidence type="ECO:0000259" key="8">
    <source>
        <dbReference type="PROSITE" id="PS50156"/>
    </source>
</evidence>
<dbReference type="InterPro" id="IPR050545">
    <property type="entry name" value="Mycobact_MmpL"/>
</dbReference>
<feature type="domain" description="SSD" evidence="8">
    <location>
        <begin position="1"/>
        <end position="88"/>
    </location>
</feature>
<evidence type="ECO:0000256" key="7">
    <source>
        <dbReference type="SAM" id="MobiDB-lite"/>
    </source>
</evidence>
<keyword evidence="3" id="KW-1003">Cell membrane</keyword>